<dbReference type="RefSeq" id="WP_070569077.1">
    <property type="nucleotide sequence ID" value="NZ_CP068086.1"/>
</dbReference>
<dbReference type="Proteomes" id="UP000432350">
    <property type="component" value="Unassembled WGS sequence"/>
</dbReference>
<evidence type="ECO:0000259" key="1">
    <source>
        <dbReference type="Pfam" id="PF12867"/>
    </source>
</evidence>
<evidence type="ECO:0000313" key="3">
    <source>
        <dbReference type="Proteomes" id="UP000432350"/>
    </source>
</evidence>
<dbReference type="AlphaFoldDB" id="A0A654DKA5"/>
<dbReference type="Gene3D" id="1.20.120.450">
    <property type="entry name" value="dinb family like domain"/>
    <property type="match status" value="1"/>
</dbReference>
<evidence type="ECO:0000313" key="2">
    <source>
        <dbReference type="EMBL" id="VXD06411.1"/>
    </source>
</evidence>
<dbReference type="SUPFAM" id="SSF109854">
    <property type="entry name" value="DinB/YfiT-like putative metalloenzymes"/>
    <property type="match status" value="1"/>
</dbReference>
<dbReference type="InterPro" id="IPR034660">
    <property type="entry name" value="DinB/YfiT-like"/>
</dbReference>
<feature type="domain" description="DinB-like" evidence="1">
    <location>
        <begin position="12"/>
        <end position="164"/>
    </location>
</feature>
<sequence length="173" mass="20289">MNRQELIKTFSDNHHTVIAYIQALPDPLFLYRNHEKWTAGQQLKHILLTLLPFPKILQSKEFIVQKFGTLQRTTWDYDTVLNNYLKTSLQAPSQFLPEDILPAQKMGLITQLEEVITKINQLFALYNEEELDSLVLPHPLLGKLSIREMFYLMSYHPLHHLNQIKENLASLNH</sequence>
<protein>
    <submittedName>
        <fullName evidence="2">DinB superfamily</fullName>
    </submittedName>
</protein>
<dbReference type="Pfam" id="PF12867">
    <property type="entry name" value="DinB_2"/>
    <property type="match status" value="1"/>
</dbReference>
<dbReference type="EMBL" id="CABWMV010000026">
    <property type="protein sequence ID" value="VXD06411.1"/>
    <property type="molecule type" value="Genomic_DNA"/>
</dbReference>
<accession>A0A654DKA5</accession>
<reference evidence="2 3" key="1">
    <citation type="submission" date="2019-10" db="EMBL/GenBank/DDBJ databases">
        <authorList>
            <person name="Karimi E."/>
        </authorList>
    </citation>
    <scope>NUCLEOTIDE SEQUENCE [LARGE SCALE GENOMIC DNA]</scope>
    <source>
        <strain evidence="2">Sphingobacterium sp. 8BC</strain>
    </source>
</reference>
<dbReference type="InterPro" id="IPR024775">
    <property type="entry name" value="DinB-like"/>
</dbReference>
<name>A0A654DKA5_SPHMU</name>
<proteinExistence type="predicted"/>
<gene>
    <name evidence="2" type="ORF">SPHINGO8BC_70006</name>
</gene>
<organism evidence="2 3">
    <name type="scientific">Sphingobacterium multivorum</name>
    <dbReference type="NCBI Taxonomy" id="28454"/>
    <lineage>
        <taxon>Bacteria</taxon>
        <taxon>Pseudomonadati</taxon>
        <taxon>Bacteroidota</taxon>
        <taxon>Sphingobacteriia</taxon>
        <taxon>Sphingobacteriales</taxon>
        <taxon>Sphingobacteriaceae</taxon>
        <taxon>Sphingobacterium</taxon>
    </lineage>
</organism>